<accession>Q216T8</accession>
<dbReference type="PANTHER" id="PTHR47515">
    <property type="entry name" value="LOW CALCIUM RESPONSE LOCUS PROTEIN T"/>
    <property type="match status" value="1"/>
</dbReference>
<name>Q216T8_RHOPB</name>
<organism evidence="2">
    <name type="scientific">Rhodopseudomonas palustris (strain BisB18)</name>
    <dbReference type="NCBI Taxonomy" id="316056"/>
    <lineage>
        <taxon>Bacteria</taxon>
        <taxon>Pseudomonadati</taxon>
        <taxon>Pseudomonadota</taxon>
        <taxon>Alphaproteobacteria</taxon>
        <taxon>Hyphomicrobiales</taxon>
        <taxon>Nitrobacteraceae</taxon>
        <taxon>Rhodopseudomonas</taxon>
    </lineage>
</organism>
<protein>
    <submittedName>
        <fullName evidence="2">Uncharacterized protein</fullName>
    </submittedName>
</protein>
<reference evidence="2" key="1">
    <citation type="submission" date="2006-03" db="EMBL/GenBank/DDBJ databases">
        <title>Complete sequence of Rhodopseudomonas palustris BisB18.</title>
        <authorList>
            <consortium name="US DOE Joint Genome Institute"/>
            <person name="Copeland A."/>
            <person name="Lucas S."/>
            <person name="Lapidus A."/>
            <person name="Barry K."/>
            <person name="Detter J.C."/>
            <person name="Glavina del Rio T."/>
            <person name="Hammon N."/>
            <person name="Israni S."/>
            <person name="Dalin E."/>
            <person name="Tice H."/>
            <person name="Pitluck S."/>
            <person name="Chain P."/>
            <person name="Malfatti S."/>
            <person name="Shin M."/>
            <person name="Vergez L."/>
            <person name="Schmutz J."/>
            <person name="Larimer F."/>
            <person name="Land M."/>
            <person name="Hauser L."/>
            <person name="Pelletier D.A."/>
            <person name="Kyrpides N."/>
            <person name="Anderson I."/>
            <person name="Oda Y."/>
            <person name="Harwood C.S."/>
            <person name="Richardson P."/>
        </authorList>
    </citation>
    <scope>NUCLEOTIDE SEQUENCE [LARGE SCALE GENOMIC DNA]</scope>
    <source>
        <strain evidence="2">BisB18</strain>
    </source>
</reference>
<dbReference type="STRING" id="316056.RPC_2043"/>
<keyword evidence="1" id="KW-1133">Transmembrane helix</keyword>
<dbReference type="eggNOG" id="COG2801">
    <property type="taxonomic scope" value="Bacteria"/>
</dbReference>
<sequence length="78" mass="9061">MSERRACKAVGCCRMTMRYKTTRSDEAGLRLRMKAIAHERRRFGYSNCPFALVALCCGAGEIFTRRRSSDRLPRRSKR</sequence>
<dbReference type="PANTHER" id="PTHR47515:SF1">
    <property type="entry name" value="BLR2054 PROTEIN"/>
    <property type="match status" value="1"/>
</dbReference>
<dbReference type="EMBL" id="CP000301">
    <property type="protein sequence ID" value="ABD87598.1"/>
    <property type="molecule type" value="Genomic_DNA"/>
</dbReference>
<dbReference type="KEGG" id="rpc:RPC_2043"/>
<dbReference type="AlphaFoldDB" id="Q216T8"/>
<evidence type="ECO:0000313" key="2">
    <source>
        <dbReference type="EMBL" id="ABD87598.1"/>
    </source>
</evidence>
<proteinExistence type="predicted"/>
<evidence type="ECO:0000256" key="1">
    <source>
        <dbReference type="SAM" id="Phobius"/>
    </source>
</evidence>
<keyword evidence="1" id="KW-0472">Membrane</keyword>
<keyword evidence="1" id="KW-0812">Transmembrane</keyword>
<feature type="transmembrane region" description="Helical" evidence="1">
    <location>
        <begin position="43"/>
        <end position="64"/>
    </location>
</feature>
<gene>
    <name evidence="2" type="ordered locus">RPC_2043</name>
</gene>
<dbReference type="HOGENOM" id="CLU_2619708_0_0_5"/>